<evidence type="ECO:0000313" key="1">
    <source>
        <dbReference type="EMBL" id="ABJ06940.1"/>
    </source>
</evidence>
<name>Q07M94_RHOP5</name>
<dbReference type="SUPFAM" id="SSF56925">
    <property type="entry name" value="OMPA-like"/>
    <property type="match status" value="1"/>
</dbReference>
<dbReference type="KEGG" id="rpe:RPE_3003"/>
<dbReference type="EMBL" id="CP000463">
    <property type="protein sequence ID" value="ABJ06940.1"/>
    <property type="molecule type" value="Genomic_DNA"/>
</dbReference>
<reference evidence="1" key="1">
    <citation type="submission" date="2006-09" db="EMBL/GenBank/DDBJ databases">
        <title>Complete sequence of Rhodopseudomonas palustris BisA53.</title>
        <authorList>
            <consortium name="US DOE Joint Genome Institute"/>
            <person name="Copeland A."/>
            <person name="Lucas S."/>
            <person name="Lapidus A."/>
            <person name="Barry K."/>
            <person name="Detter J.C."/>
            <person name="Glavina del Rio T."/>
            <person name="Hammon N."/>
            <person name="Israni S."/>
            <person name="Dalin E."/>
            <person name="Tice H."/>
            <person name="Pitluck S."/>
            <person name="Chain P."/>
            <person name="Malfatti S."/>
            <person name="Shin M."/>
            <person name="Vergez L."/>
            <person name="Schmutz J."/>
            <person name="Larimer F."/>
            <person name="Land M."/>
            <person name="Hauser L."/>
            <person name="Pelletier D.A."/>
            <person name="Kyrpides N."/>
            <person name="Kim E."/>
            <person name="Harwood C.S."/>
            <person name="Oda Y."/>
            <person name="Richardson P."/>
        </authorList>
    </citation>
    <scope>NUCLEOTIDE SEQUENCE [LARGE SCALE GENOMIC DNA]</scope>
    <source>
        <strain evidence="1">BisA53</strain>
    </source>
</reference>
<dbReference type="InterPro" id="IPR011990">
    <property type="entry name" value="TPR-like_helical_dom_sf"/>
</dbReference>
<accession>Q07M94</accession>
<dbReference type="AlphaFoldDB" id="Q07M94"/>
<protein>
    <submittedName>
        <fullName evidence="1">Uncharacterized protein</fullName>
    </submittedName>
</protein>
<organism evidence="1">
    <name type="scientific">Rhodopseudomonas palustris (strain BisA53)</name>
    <dbReference type="NCBI Taxonomy" id="316055"/>
    <lineage>
        <taxon>Bacteria</taxon>
        <taxon>Pseudomonadati</taxon>
        <taxon>Pseudomonadota</taxon>
        <taxon>Alphaproteobacteria</taxon>
        <taxon>Hyphomicrobiales</taxon>
        <taxon>Nitrobacteraceae</taxon>
        <taxon>Rhodopseudomonas</taxon>
    </lineage>
</organism>
<dbReference type="STRING" id="316055.RPE_3003"/>
<dbReference type="SUPFAM" id="SSF48452">
    <property type="entry name" value="TPR-like"/>
    <property type="match status" value="1"/>
</dbReference>
<proteinExistence type="predicted"/>
<gene>
    <name evidence="1" type="ordered locus">RPE_3003</name>
</gene>
<dbReference type="InterPro" id="IPR011250">
    <property type="entry name" value="OMP/PagP_B-barrel"/>
</dbReference>
<dbReference type="Gene3D" id="1.25.40.10">
    <property type="entry name" value="Tetratricopeptide repeat domain"/>
    <property type="match status" value="1"/>
</dbReference>
<dbReference type="eggNOG" id="COG0457">
    <property type="taxonomic scope" value="Bacteria"/>
</dbReference>
<sequence>MEVISRARAGIGLTAIAALFALASGISVYSPAAAQTMAPVTPASVVQGDYEALFQRMYQNPSDLDVSFKFAHEAVQRGDYEAAIGALERMLFFNPDLPRVKLELGILYFKLGSYEIARGYLLDAMKAASAPDEIRAQVRGYLVEIDRRLSLHEYSVFFHAGIRHQTNANVGPNGLLVRAWGQDAILDARFGKRPDYNTFQNVAANYAYKLNLRGDALELTVLGINSRQNQLSQYNLGFVEVMFGQRVGVGQNASFKYYGIGDQVWLGDASYFNALGGGLSARTGLGEWGLAEAFVETRHRRFFDSENYPTASQQTGDLTTAGLLTDLRFGPLHWTTRLAHDSNRAIVDYNSYKRYSIDMAFPYEFALMAFGVKRQFVVAPTIGYSFARYDAPNFVVDPDVTRRDNEWRYGGIIDAQLVDNIGVRAQLNYFKINSTLPNYTTDNFSVSVGPTVRF</sequence>
<dbReference type="HOGENOM" id="CLU_601083_0_0_5"/>